<keyword evidence="2" id="KW-1185">Reference proteome</keyword>
<proteinExistence type="predicted"/>
<dbReference type="HOGENOM" id="CLU_990968_0_0_1"/>
<dbReference type="AlphaFoldDB" id="D8PR13"/>
<evidence type="ECO:0000313" key="1">
    <source>
        <dbReference type="EMBL" id="EFJ03113.1"/>
    </source>
</evidence>
<evidence type="ECO:0000313" key="2">
    <source>
        <dbReference type="Proteomes" id="UP000007431"/>
    </source>
</evidence>
<gene>
    <name evidence="1" type="ORF">SCHCODRAFT_102788</name>
</gene>
<organism evidence="2">
    <name type="scientific">Schizophyllum commune (strain H4-8 / FGSC 9210)</name>
    <name type="common">Split gill fungus</name>
    <dbReference type="NCBI Taxonomy" id="578458"/>
    <lineage>
        <taxon>Eukaryota</taxon>
        <taxon>Fungi</taxon>
        <taxon>Dikarya</taxon>
        <taxon>Basidiomycota</taxon>
        <taxon>Agaricomycotina</taxon>
        <taxon>Agaricomycetes</taxon>
        <taxon>Agaricomycetidae</taxon>
        <taxon>Agaricales</taxon>
        <taxon>Schizophyllaceae</taxon>
        <taxon>Schizophyllum</taxon>
    </lineage>
</organism>
<dbReference type="KEGG" id="scm:SCHCO_02666810"/>
<accession>D8PR13</accession>
<dbReference type="OrthoDB" id="10317664at2759"/>
<reference evidence="1 2" key="1">
    <citation type="journal article" date="2010" name="Nat. Biotechnol.">
        <title>Genome sequence of the model mushroom Schizophyllum commune.</title>
        <authorList>
            <person name="Ohm R.A."/>
            <person name="de Jong J.F."/>
            <person name="Lugones L.G."/>
            <person name="Aerts A."/>
            <person name="Kothe E."/>
            <person name="Stajich J.E."/>
            <person name="de Vries R.P."/>
            <person name="Record E."/>
            <person name="Levasseur A."/>
            <person name="Baker S.E."/>
            <person name="Bartholomew K.A."/>
            <person name="Coutinho P.M."/>
            <person name="Erdmann S."/>
            <person name="Fowler T.J."/>
            <person name="Gathman A.C."/>
            <person name="Lombard V."/>
            <person name="Henrissat B."/>
            <person name="Knabe N."/>
            <person name="Kuees U."/>
            <person name="Lilly W.W."/>
            <person name="Lindquist E."/>
            <person name="Lucas S."/>
            <person name="Magnuson J.K."/>
            <person name="Piumi F."/>
            <person name="Raudaskoski M."/>
            <person name="Salamov A."/>
            <person name="Schmutz J."/>
            <person name="Schwarze F.W.M.R."/>
            <person name="vanKuyk P.A."/>
            <person name="Horton J.S."/>
            <person name="Grigoriev I.V."/>
            <person name="Woesten H.A.B."/>
        </authorList>
    </citation>
    <scope>NUCLEOTIDE SEQUENCE [LARGE SCALE GENOMIC DNA]</scope>
    <source>
        <strain evidence="2">H4-8 / FGSC 9210</strain>
    </source>
</reference>
<protein>
    <submittedName>
        <fullName evidence="1">Uncharacterized protein</fullName>
    </submittedName>
</protein>
<dbReference type="EMBL" id="GL377302">
    <property type="protein sequence ID" value="EFJ03113.1"/>
    <property type="molecule type" value="Genomic_DNA"/>
</dbReference>
<dbReference type="InParanoid" id="D8PR13"/>
<dbReference type="RefSeq" id="XP_003038015.1">
    <property type="nucleotide sequence ID" value="XM_003037969.1"/>
</dbReference>
<dbReference type="VEuPathDB" id="FungiDB:SCHCODRAFT_02666810"/>
<sequence>MSVYKLHDIGNRMVEAADELTTTFAEFATDVFISNVRHSVPNIPRGLSWTAFVKTCPPSRTENENYRPEPRTGQTLNTILFAQPSSVTKLTQLLICVVPAGTAFPEGALTDLACFVLNNRHLLDNEQLKIVVAARGIDNDSLDKRLSRILDECATAFEDSDPAHKHTVLGRLTCQGIRPLLRFVFSSRGFKSAQDLATAFGMGHCKDGYRTGGANVQRRASRTSTRSIKRGSQLFARREEYDLHGAYFVDENGLIMDIQRCAAEQCDWRRGLTALGFVNLV</sequence>
<dbReference type="Proteomes" id="UP000007431">
    <property type="component" value="Unassembled WGS sequence"/>
</dbReference>
<name>D8PR13_SCHCM</name>
<feature type="non-terminal residue" evidence="1">
    <location>
        <position position="281"/>
    </location>
</feature>
<dbReference type="GeneID" id="9588002"/>